<protein>
    <submittedName>
        <fullName evidence="2">Methyltransferase domain-containing protein</fullName>
    </submittedName>
</protein>
<dbReference type="EMBL" id="VYKK01000028">
    <property type="protein sequence ID" value="KAA8997968.1"/>
    <property type="molecule type" value="Genomic_DNA"/>
</dbReference>
<keyword evidence="2" id="KW-0808">Transferase</keyword>
<comment type="caution">
    <text evidence="2">The sequence shown here is derived from an EMBL/GenBank/DDBJ whole genome shotgun (WGS) entry which is preliminary data.</text>
</comment>
<dbReference type="InterPro" id="IPR007074">
    <property type="entry name" value="LicD/FKTN/FKRP_NTP_transf"/>
</dbReference>
<dbReference type="RefSeq" id="WP_150459468.1">
    <property type="nucleotide sequence ID" value="NZ_VYKK01000028.1"/>
</dbReference>
<dbReference type="PANTHER" id="PTHR43404">
    <property type="entry name" value="LIPOPOLYSACCHARIDE CHOLINEPHOSPHOTRANSFERASE LICD"/>
    <property type="match status" value="1"/>
</dbReference>
<dbReference type="GO" id="GO:0032259">
    <property type="term" value="P:methylation"/>
    <property type="evidence" value="ECO:0007669"/>
    <property type="project" value="UniProtKB-KW"/>
</dbReference>
<reference evidence="2 3" key="1">
    <citation type="submission" date="2019-09" db="EMBL/GenBank/DDBJ databases">
        <title>Bacillus ochoae sp. nov., Paenibacillus whitsoniae sp. nov., Paenibacillus spiritus sp. nov. Isolated from the Mars Exploration Rover during spacecraft assembly.</title>
        <authorList>
            <person name="Seuylemezian A."/>
            <person name="Vaishampayan P."/>
        </authorList>
    </citation>
    <scope>NUCLEOTIDE SEQUENCE [LARGE SCALE GENOMIC DNA]</scope>
    <source>
        <strain evidence="2 3">MER_111</strain>
    </source>
</reference>
<dbReference type="Gene3D" id="3.40.50.720">
    <property type="entry name" value="NAD(P)-binding Rossmann-like Domain"/>
    <property type="match status" value="1"/>
</dbReference>
<dbReference type="SUPFAM" id="SSF53335">
    <property type="entry name" value="S-adenosyl-L-methionine-dependent methyltransferases"/>
    <property type="match status" value="1"/>
</dbReference>
<evidence type="ECO:0000259" key="1">
    <source>
        <dbReference type="Pfam" id="PF04991"/>
    </source>
</evidence>
<dbReference type="OrthoDB" id="9786100at2"/>
<evidence type="ECO:0000313" key="2">
    <source>
        <dbReference type="EMBL" id="KAA8997968.1"/>
    </source>
</evidence>
<keyword evidence="2" id="KW-0489">Methyltransferase</keyword>
<dbReference type="Proteomes" id="UP000367750">
    <property type="component" value="Unassembled WGS sequence"/>
</dbReference>
<dbReference type="InterPro" id="IPR052942">
    <property type="entry name" value="LPS_cholinephosphotransferase"/>
</dbReference>
<dbReference type="AlphaFoldDB" id="A0A5J5FVY3"/>
<feature type="domain" description="LicD/FKTN/FKRP nucleotidyltransferase" evidence="1">
    <location>
        <begin position="576"/>
        <end position="796"/>
    </location>
</feature>
<organism evidence="2 3">
    <name type="scientific">Paenibacillus spiritus</name>
    <dbReference type="NCBI Taxonomy" id="2496557"/>
    <lineage>
        <taxon>Bacteria</taxon>
        <taxon>Bacillati</taxon>
        <taxon>Bacillota</taxon>
        <taxon>Bacilli</taxon>
        <taxon>Bacillales</taxon>
        <taxon>Paenibacillaceae</taxon>
        <taxon>Paenibacillus</taxon>
    </lineage>
</organism>
<dbReference type="GO" id="GO:0009100">
    <property type="term" value="P:glycoprotein metabolic process"/>
    <property type="evidence" value="ECO:0007669"/>
    <property type="project" value="UniProtKB-ARBA"/>
</dbReference>
<dbReference type="Pfam" id="PF04991">
    <property type="entry name" value="LicD"/>
    <property type="match status" value="1"/>
</dbReference>
<dbReference type="InterPro" id="IPR029063">
    <property type="entry name" value="SAM-dependent_MTases_sf"/>
</dbReference>
<dbReference type="Pfam" id="PF13489">
    <property type="entry name" value="Methyltransf_23"/>
    <property type="match status" value="1"/>
</dbReference>
<name>A0A5J5FVY3_9BACL</name>
<gene>
    <name evidence="2" type="ORF">F4V43_17090</name>
</gene>
<evidence type="ECO:0000313" key="3">
    <source>
        <dbReference type="Proteomes" id="UP000367750"/>
    </source>
</evidence>
<dbReference type="Gene3D" id="3.40.50.150">
    <property type="entry name" value="Vaccinia Virus protein VP39"/>
    <property type="match status" value="1"/>
</dbReference>
<keyword evidence="3" id="KW-1185">Reference proteome</keyword>
<sequence>MATLHRTTKADVSAANPTDRDIRAYLEQYPAGRFDEVLRQDSRWEVFYHLSDMRTSILNWYKFDAEAEVLEIGGEFGALSGMLCERCAHVTTVEESLFRAEAICQRHANRSNLDVYAGHVMELELDRSFDYIVLVGMLEQVGGGSTSLNPYIDYLSRLLPLLKPQGKILLAVENRYGLRYFAGAPEPHTGRPFDGVNHYPKGTKGYSFSRQEVKEILKLAGLTYHQFYYPLPDYKLTQLVYSESFLPEKNLQERLIPYYPNAESLVAYELDLYNDVIDNGVFEFFANSFLVEASLSKNLSPVIYSAISGDRDRGRAFATTIYRNNQVKKTPLYPEGRPSMVQLYKNMLDLRSHGLEIVRHSLERMSLVMPYMSAPTLSKYLKEIVSRDSAEFIRLFDHLYGLILISSEQVSSEQSAFRPEGGDQVDFGPVLRRAYLELIPLNSFYENGRIIFFDQEFVEENYPARYVLFRALHYMYAFAPDAEYAVPLNGLKERYGLKEAWSFFLEEEGRFLSNVRRHDQHEHFYRWTRIDYERILRNTEEIGSPKGVIEPAPVTDKIRKVRSVQLKLLSSLLEVCEKHDLRVYAIYGTLLGAVRHQGYIPWDDDIDMAMPRADYDRLKAIAASEFPDSYVLQTPEESVDSFYGGFMRLRDSKTTGISRIDLGRSGHQGIWIDILPMDSCTRNPQKLKKKLRSIRTAQRLLYSRVYGHEFRQFRDMTGWTWRGYRMVASLFSHRQLVQRLERAITQLPDPTSDYLAIFTHYNYYQPLNRSDFEERVMLGFEDQTIPVPIGYKRCLEMTMGKDYMSYPPMEQRRPKHKGIYHPEIPYQEFYRLFFDLFGGSDGKQLVIFGAGLMFEHYMDKHGEKHRPDFLIDNDSAKWGTCRQEIPVCSPQKLADIATDNLHLIICSVHYRAIEKQLQEMGIQDYRVYVQDVDWITRDEEGESR</sequence>
<accession>A0A5J5FVY3</accession>
<dbReference type="PANTHER" id="PTHR43404:SF2">
    <property type="entry name" value="LIPOPOLYSACCHARIDE CHOLINEPHOSPHOTRANSFERASE LICD"/>
    <property type="match status" value="1"/>
</dbReference>
<dbReference type="GO" id="GO:0008168">
    <property type="term" value="F:methyltransferase activity"/>
    <property type="evidence" value="ECO:0007669"/>
    <property type="project" value="UniProtKB-KW"/>
</dbReference>
<dbReference type="CDD" id="cd02440">
    <property type="entry name" value="AdoMet_MTases"/>
    <property type="match status" value="1"/>
</dbReference>
<proteinExistence type="predicted"/>